<keyword evidence="3" id="KW-1005">Bacterial flagellum biogenesis</keyword>
<name>A0A106BPL3_THIDE</name>
<dbReference type="STRING" id="1123392.GCA_000376425_02376"/>
<dbReference type="EMBL" id="LDUG01000021">
    <property type="protein sequence ID" value="KVW96185.1"/>
    <property type="molecule type" value="Genomic_DNA"/>
</dbReference>
<accession>A0A106BPL3</accession>
<dbReference type="Gene3D" id="1.20.58.380">
    <property type="entry name" value="Flagellar protein flit"/>
    <property type="match status" value="1"/>
</dbReference>
<keyword evidence="2" id="KW-0963">Cytoplasm</keyword>
<evidence type="ECO:0000313" key="6">
    <source>
        <dbReference type="EMBL" id="KVW96185.1"/>
    </source>
</evidence>
<evidence type="ECO:0000256" key="4">
    <source>
        <dbReference type="ARBA" id="ARBA00023186"/>
    </source>
</evidence>
<evidence type="ECO:0000256" key="5">
    <source>
        <dbReference type="ARBA" id="ARBA00093797"/>
    </source>
</evidence>
<comment type="caution">
    <text evidence="6">The sequence shown here is derived from an EMBL/GenBank/DDBJ whole genome shotgun (WGS) entry which is preliminary data.</text>
</comment>
<evidence type="ECO:0000256" key="1">
    <source>
        <dbReference type="ARBA" id="ARBA00004514"/>
    </source>
</evidence>
<keyword evidence="6" id="KW-0282">Flagellum</keyword>
<gene>
    <name evidence="6" type="ORF">ABW22_08550</name>
</gene>
<comment type="subcellular location">
    <subcellularLocation>
        <location evidence="1">Cytoplasm</location>
        <location evidence="1">Cytosol</location>
    </subcellularLocation>
</comment>
<dbReference type="PATRIC" id="fig|36861.3.peg.1367"/>
<organism evidence="6 7">
    <name type="scientific">Thiobacillus denitrificans</name>
    <dbReference type="NCBI Taxonomy" id="36861"/>
    <lineage>
        <taxon>Bacteria</taxon>
        <taxon>Pseudomonadati</taxon>
        <taxon>Pseudomonadota</taxon>
        <taxon>Betaproteobacteria</taxon>
        <taxon>Nitrosomonadales</taxon>
        <taxon>Thiobacillaceae</taxon>
        <taxon>Thiobacillus</taxon>
    </lineage>
</organism>
<evidence type="ECO:0000256" key="3">
    <source>
        <dbReference type="ARBA" id="ARBA00022795"/>
    </source>
</evidence>
<proteinExistence type="predicted"/>
<dbReference type="Pfam" id="PF05400">
    <property type="entry name" value="FliT"/>
    <property type="match status" value="1"/>
</dbReference>
<keyword evidence="6" id="KW-0969">Cilium</keyword>
<reference evidence="6 7" key="1">
    <citation type="journal article" date="2015" name="Appl. Environ. Microbiol.">
        <title>Aerobic and Anaerobic Thiosulfate Oxidation by a Cold-Adapted, Subglacial Chemoautotroph.</title>
        <authorList>
            <person name="Harrold Z.R."/>
            <person name="Skidmore M.L."/>
            <person name="Hamilton T.L."/>
            <person name="Desch L."/>
            <person name="Amada K."/>
            <person name="van Gelder W."/>
            <person name="Glover K."/>
            <person name="Roden E.E."/>
            <person name="Boyd E.S."/>
        </authorList>
    </citation>
    <scope>NUCLEOTIDE SEQUENCE [LARGE SCALE GENOMIC DNA]</scope>
    <source>
        <strain evidence="6 7">RG</strain>
    </source>
</reference>
<dbReference type="RefSeq" id="WP_059755253.1">
    <property type="nucleotide sequence ID" value="NZ_LDUG01000021.1"/>
</dbReference>
<dbReference type="GO" id="GO:0044781">
    <property type="term" value="P:bacterial-type flagellum organization"/>
    <property type="evidence" value="ECO:0007669"/>
    <property type="project" value="UniProtKB-KW"/>
</dbReference>
<dbReference type="InterPro" id="IPR008622">
    <property type="entry name" value="FliT"/>
</dbReference>
<dbReference type="AlphaFoldDB" id="A0A106BPL3"/>
<keyword evidence="6" id="KW-0966">Cell projection</keyword>
<keyword evidence="7" id="KW-1185">Reference proteome</keyword>
<keyword evidence="4" id="KW-0143">Chaperone</keyword>
<evidence type="ECO:0000313" key="7">
    <source>
        <dbReference type="Proteomes" id="UP000064243"/>
    </source>
</evidence>
<dbReference type="Proteomes" id="UP000064243">
    <property type="component" value="Unassembled WGS sequence"/>
</dbReference>
<sequence length="109" mass="12259">MTSNEMLTTYESLSELTGTMLNAARQGEWDDLAALEQRCQGYVGSLMQAAPLPLNENEQRTKVAIIRTILQNDAKIRALTEPRLHELQQNLHMMRSGQRGVDAYGAQRV</sequence>
<evidence type="ECO:0000256" key="2">
    <source>
        <dbReference type="ARBA" id="ARBA00022490"/>
    </source>
</evidence>
<protein>
    <recommendedName>
        <fullName evidence="5">Flagellar protein FliT</fullName>
    </recommendedName>
</protein>
<dbReference type="OrthoDB" id="8527993at2"/>